<proteinExistence type="predicted"/>
<evidence type="ECO:0000313" key="3">
    <source>
        <dbReference type="Proteomes" id="UP001374579"/>
    </source>
</evidence>
<comment type="caution">
    <text evidence="2">The sequence shown here is derived from an EMBL/GenBank/DDBJ whole genome shotgun (WGS) entry which is preliminary data.</text>
</comment>
<reference evidence="2 3" key="1">
    <citation type="submission" date="2024-02" db="EMBL/GenBank/DDBJ databases">
        <title>Chromosome-scale genome assembly of the rough periwinkle Littorina saxatilis.</title>
        <authorList>
            <person name="De Jode A."/>
            <person name="Faria R."/>
            <person name="Formenti G."/>
            <person name="Sims Y."/>
            <person name="Smith T.P."/>
            <person name="Tracey A."/>
            <person name="Wood J.M.D."/>
            <person name="Zagrodzka Z.B."/>
            <person name="Johannesson K."/>
            <person name="Butlin R.K."/>
            <person name="Leder E.H."/>
        </authorList>
    </citation>
    <scope>NUCLEOTIDE SEQUENCE [LARGE SCALE GENOMIC DNA]</scope>
    <source>
        <strain evidence="2">Snail1</strain>
        <tissue evidence="2">Muscle</tissue>
    </source>
</reference>
<dbReference type="Proteomes" id="UP001374579">
    <property type="component" value="Unassembled WGS sequence"/>
</dbReference>
<keyword evidence="3" id="KW-1185">Reference proteome</keyword>
<evidence type="ECO:0000313" key="2">
    <source>
        <dbReference type="EMBL" id="KAK7111952.1"/>
    </source>
</evidence>
<feature type="domain" description="Tox-ART-HYD1" evidence="1">
    <location>
        <begin position="8"/>
        <end position="83"/>
    </location>
</feature>
<dbReference type="InterPro" id="IPR028920">
    <property type="entry name" value="Tox-ART-HYD1_dom"/>
</dbReference>
<gene>
    <name evidence="2" type="ORF">V1264_011489</name>
</gene>
<protein>
    <recommendedName>
        <fullName evidence="1">Tox-ART-HYD1 domain-containing protein</fullName>
    </recommendedName>
</protein>
<organism evidence="2 3">
    <name type="scientific">Littorina saxatilis</name>
    <dbReference type="NCBI Taxonomy" id="31220"/>
    <lineage>
        <taxon>Eukaryota</taxon>
        <taxon>Metazoa</taxon>
        <taxon>Spiralia</taxon>
        <taxon>Lophotrochozoa</taxon>
        <taxon>Mollusca</taxon>
        <taxon>Gastropoda</taxon>
        <taxon>Caenogastropoda</taxon>
        <taxon>Littorinimorpha</taxon>
        <taxon>Littorinoidea</taxon>
        <taxon>Littorinidae</taxon>
        <taxon>Littorina</taxon>
    </lineage>
</organism>
<accession>A0AAN9BUC6</accession>
<name>A0AAN9BUC6_9CAEN</name>
<evidence type="ECO:0000259" key="1">
    <source>
        <dbReference type="Pfam" id="PF15633"/>
    </source>
</evidence>
<dbReference type="Pfam" id="PF15633">
    <property type="entry name" value="Tox-ART-HYD1"/>
    <property type="match status" value="1"/>
</dbReference>
<sequence length="117" mass="12939">MPSYVTFYHYTNTSGKNAIVSSGYIMDRPAGHPHAHFGAGTYGTSLAPSEGRYKIANNNWQGHGSNYISSGKVDWAIKVEIPSDKVQQKGGYRDILVHEGRLNLNEYEHEVVRGPTS</sequence>
<dbReference type="EMBL" id="JBAMIC010000002">
    <property type="protein sequence ID" value="KAK7111952.1"/>
    <property type="molecule type" value="Genomic_DNA"/>
</dbReference>
<dbReference type="AlphaFoldDB" id="A0AAN9BUC6"/>